<dbReference type="AlphaFoldDB" id="A0AAN9NHA4"/>
<proteinExistence type="predicted"/>
<keyword evidence="2" id="KW-1185">Reference proteome</keyword>
<comment type="caution">
    <text evidence="1">The sequence shown here is derived from an EMBL/GenBank/DDBJ whole genome shotgun (WGS) entry which is preliminary data.</text>
</comment>
<gene>
    <name evidence="1" type="ORF">VNO80_06690</name>
</gene>
<evidence type="ECO:0000313" key="1">
    <source>
        <dbReference type="EMBL" id="KAK7373289.1"/>
    </source>
</evidence>
<dbReference type="Proteomes" id="UP001374584">
    <property type="component" value="Unassembled WGS sequence"/>
</dbReference>
<name>A0AAN9NHA4_PHACN</name>
<reference evidence="1 2" key="1">
    <citation type="submission" date="2024-01" db="EMBL/GenBank/DDBJ databases">
        <title>The genomes of 5 underutilized Papilionoideae crops provide insights into root nodulation and disease resistanc.</title>
        <authorList>
            <person name="Jiang F."/>
        </authorList>
    </citation>
    <scope>NUCLEOTIDE SEQUENCE [LARGE SCALE GENOMIC DNA]</scope>
    <source>
        <strain evidence="1">JINMINGXINNONG_FW02</strain>
        <tissue evidence="1">Leaves</tissue>
    </source>
</reference>
<dbReference type="PANTHER" id="PTHR46326">
    <property type="entry name" value="ZINC FINGER PROTEIN ZAT1-RELATED"/>
    <property type="match status" value="1"/>
</dbReference>
<dbReference type="GO" id="GO:0006355">
    <property type="term" value="P:regulation of DNA-templated transcription"/>
    <property type="evidence" value="ECO:0007669"/>
    <property type="project" value="InterPro"/>
</dbReference>
<evidence type="ECO:0000313" key="2">
    <source>
        <dbReference type="Proteomes" id="UP001374584"/>
    </source>
</evidence>
<dbReference type="InterPro" id="IPR044303">
    <property type="entry name" value="ZAT1/4/9"/>
</dbReference>
<dbReference type="PANTHER" id="PTHR46326:SF2">
    <property type="entry name" value="ZINC FINGER PROTEIN ZAT1-RELATED"/>
    <property type="match status" value="1"/>
</dbReference>
<protein>
    <submittedName>
        <fullName evidence="1">Uncharacterized protein</fullName>
    </submittedName>
</protein>
<accession>A0AAN9NHA4</accession>
<sequence>MVFLVFGSGQALDGHKRTHVIGSSATTTTATVRISANVRSSATVLVGASARVGDSLIDLNLPSPMDDDEGICQFNHSALSDAEFVKQ</sequence>
<dbReference type="EMBL" id="JAYMYR010000003">
    <property type="protein sequence ID" value="KAK7373289.1"/>
    <property type="molecule type" value="Genomic_DNA"/>
</dbReference>
<organism evidence="1 2">
    <name type="scientific">Phaseolus coccineus</name>
    <name type="common">Scarlet runner bean</name>
    <name type="synonym">Phaseolus multiflorus</name>
    <dbReference type="NCBI Taxonomy" id="3886"/>
    <lineage>
        <taxon>Eukaryota</taxon>
        <taxon>Viridiplantae</taxon>
        <taxon>Streptophyta</taxon>
        <taxon>Embryophyta</taxon>
        <taxon>Tracheophyta</taxon>
        <taxon>Spermatophyta</taxon>
        <taxon>Magnoliopsida</taxon>
        <taxon>eudicotyledons</taxon>
        <taxon>Gunneridae</taxon>
        <taxon>Pentapetalae</taxon>
        <taxon>rosids</taxon>
        <taxon>fabids</taxon>
        <taxon>Fabales</taxon>
        <taxon>Fabaceae</taxon>
        <taxon>Papilionoideae</taxon>
        <taxon>50 kb inversion clade</taxon>
        <taxon>NPAAA clade</taxon>
        <taxon>indigoferoid/millettioid clade</taxon>
        <taxon>Phaseoleae</taxon>
        <taxon>Phaseolus</taxon>
    </lineage>
</organism>